<dbReference type="EMBL" id="NBIV01000018">
    <property type="protein sequence ID" value="PXF47958.1"/>
    <property type="molecule type" value="Genomic_DNA"/>
</dbReference>
<dbReference type="SUPFAM" id="SSF117991">
    <property type="entry name" value="YbeD/HP0495-like"/>
    <property type="match status" value="1"/>
</dbReference>
<comment type="caution">
    <text evidence="2">The sequence shown here is derived from an EMBL/GenBank/DDBJ whole genome shotgun (WGS) entry which is preliminary data.</text>
</comment>
<dbReference type="AlphaFoldDB" id="A0A2V3J0Q2"/>
<dbReference type="OrthoDB" id="2533at2759"/>
<keyword evidence="3" id="KW-1185">Reference proteome</keyword>
<gene>
    <name evidence="2" type="ORF">BWQ96_02344</name>
</gene>
<name>A0A2V3J0Q2_9FLOR</name>
<proteinExistence type="inferred from homology"/>
<evidence type="ECO:0000256" key="1">
    <source>
        <dbReference type="ARBA" id="ARBA00008460"/>
    </source>
</evidence>
<accession>A0A2V3J0Q2</accession>
<organism evidence="2 3">
    <name type="scientific">Gracilariopsis chorda</name>
    <dbReference type="NCBI Taxonomy" id="448386"/>
    <lineage>
        <taxon>Eukaryota</taxon>
        <taxon>Rhodophyta</taxon>
        <taxon>Florideophyceae</taxon>
        <taxon>Rhodymeniophycidae</taxon>
        <taxon>Gracilariales</taxon>
        <taxon>Gracilariaceae</taxon>
        <taxon>Gracilariopsis</taxon>
    </lineage>
</organism>
<dbReference type="InterPro" id="IPR007454">
    <property type="entry name" value="UPF0250_YbeD-like"/>
</dbReference>
<protein>
    <submittedName>
        <fullName evidence="2">Uncharacterized protein</fullName>
    </submittedName>
</protein>
<dbReference type="InterPro" id="IPR027471">
    <property type="entry name" value="YbeD-like_sf"/>
</dbReference>
<dbReference type="GO" id="GO:0005829">
    <property type="term" value="C:cytosol"/>
    <property type="evidence" value="ECO:0007669"/>
    <property type="project" value="TreeGrafter"/>
</dbReference>
<comment type="similarity">
    <text evidence="1">Belongs to the UPF0250 family.</text>
</comment>
<evidence type="ECO:0000313" key="2">
    <source>
        <dbReference type="EMBL" id="PXF47958.1"/>
    </source>
</evidence>
<dbReference type="Gene3D" id="3.30.70.260">
    <property type="match status" value="1"/>
</dbReference>
<sequence length="146" mass="16644">MTAFIRALVARPVSSAFTTRRCLTPLSVRARHSHRHARISMIRGFPNNFNNDFAHNSGDRRVFNELVDFPCVFTFKVIGMAQGDFMGDIVDSVASALETDKKYLKTSYRDKGKYRSITLKAPVNTAEQIYSVYAAIDRDPRVKFKF</sequence>
<dbReference type="PANTHER" id="PTHR38036:SF1">
    <property type="entry name" value="UPF0250 PROTEIN YBED"/>
    <property type="match status" value="1"/>
</dbReference>
<evidence type="ECO:0000313" key="3">
    <source>
        <dbReference type="Proteomes" id="UP000247409"/>
    </source>
</evidence>
<dbReference type="PANTHER" id="PTHR38036">
    <property type="entry name" value="UPF0250 PROTEIN YBED"/>
    <property type="match status" value="1"/>
</dbReference>
<dbReference type="Proteomes" id="UP000247409">
    <property type="component" value="Unassembled WGS sequence"/>
</dbReference>
<dbReference type="Pfam" id="PF04359">
    <property type="entry name" value="DUF493"/>
    <property type="match status" value="1"/>
</dbReference>
<reference evidence="2 3" key="1">
    <citation type="journal article" date="2018" name="Mol. Biol. Evol.">
        <title>Analysis of the draft genome of the red seaweed Gracilariopsis chorda provides insights into genome size evolution in Rhodophyta.</title>
        <authorList>
            <person name="Lee J."/>
            <person name="Yang E.C."/>
            <person name="Graf L."/>
            <person name="Yang J.H."/>
            <person name="Qiu H."/>
            <person name="Zel Zion U."/>
            <person name="Chan C.X."/>
            <person name="Stephens T.G."/>
            <person name="Weber A.P.M."/>
            <person name="Boo G.H."/>
            <person name="Boo S.M."/>
            <person name="Kim K.M."/>
            <person name="Shin Y."/>
            <person name="Jung M."/>
            <person name="Lee S.J."/>
            <person name="Yim H.S."/>
            <person name="Lee J.H."/>
            <person name="Bhattacharya D."/>
            <person name="Yoon H.S."/>
        </authorList>
    </citation>
    <scope>NUCLEOTIDE SEQUENCE [LARGE SCALE GENOMIC DNA]</scope>
    <source>
        <strain evidence="2 3">SKKU-2015</strain>
        <tissue evidence="2">Whole body</tissue>
    </source>
</reference>